<feature type="transmembrane region" description="Helical" evidence="1">
    <location>
        <begin position="5"/>
        <end position="24"/>
    </location>
</feature>
<proteinExistence type="predicted"/>
<dbReference type="CDD" id="cd16021">
    <property type="entry name" value="ALP_like"/>
    <property type="match status" value="2"/>
</dbReference>
<reference evidence="2 3" key="1">
    <citation type="submission" date="2019-10" db="EMBL/GenBank/DDBJ databases">
        <title>Assembly and Annotation for the nematode Trichostrongylus colubriformis.</title>
        <authorList>
            <person name="Martin J."/>
        </authorList>
    </citation>
    <scope>NUCLEOTIDE SEQUENCE [LARGE SCALE GENOMIC DNA]</scope>
    <source>
        <strain evidence="2">G859</strain>
        <tissue evidence="2">Whole worm</tissue>
    </source>
</reference>
<gene>
    <name evidence="2" type="ORF">GCK32_003379</name>
</gene>
<dbReference type="PANTHER" id="PTHR10974:SF75">
    <property type="entry name" value="SULFATASE DOMAIN-CONTAINING PROTEIN"/>
    <property type="match status" value="1"/>
</dbReference>
<dbReference type="EMBL" id="WIXE01024698">
    <property type="protein sequence ID" value="KAK5965368.1"/>
    <property type="molecule type" value="Genomic_DNA"/>
</dbReference>
<dbReference type="PANTHER" id="PTHR10974">
    <property type="entry name" value="FI08016P-RELATED"/>
    <property type="match status" value="1"/>
</dbReference>
<dbReference type="InterPro" id="IPR017850">
    <property type="entry name" value="Alkaline_phosphatase_core_sf"/>
</dbReference>
<keyword evidence="1" id="KW-1133">Transmembrane helix</keyword>
<dbReference type="InterPro" id="IPR004245">
    <property type="entry name" value="DUF229"/>
</dbReference>
<accession>A0AAN8F5I4</accession>
<evidence type="ECO:0000256" key="1">
    <source>
        <dbReference type="SAM" id="Phobius"/>
    </source>
</evidence>
<dbReference type="Proteomes" id="UP001331761">
    <property type="component" value="Unassembled WGS sequence"/>
</dbReference>
<keyword evidence="3" id="KW-1185">Reference proteome</keyword>
<keyword evidence="1" id="KW-0812">Transmembrane</keyword>
<dbReference type="GO" id="GO:0005615">
    <property type="term" value="C:extracellular space"/>
    <property type="evidence" value="ECO:0007669"/>
    <property type="project" value="TreeGrafter"/>
</dbReference>
<protein>
    <submittedName>
        <fullName evidence="2">Uncharacterized protein</fullName>
    </submittedName>
</protein>
<organism evidence="2 3">
    <name type="scientific">Trichostrongylus colubriformis</name>
    <name type="common">Black scour worm</name>
    <dbReference type="NCBI Taxonomy" id="6319"/>
    <lineage>
        <taxon>Eukaryota</taxon>
        <taxon>Metazoa</taxon>
        <taxon>Ecdysozoa</taxon>
        <taxon>Nematoda</taxon>
        <taxon>Chromadorea</taxon>
        <taxon>Rhabditida</taxon>
        <taxon>Rhabditina</taxon>
        <taxon>Rhabditomorpha</taxon>
        <taxon>Strongyloidea</taxon>
        <taxon>Trichostrongylidae</taxon>
        <taxon>Trichostrongylus</taxon>
    </lineage>
</organism>
<feature type="transmembrane region" description="Helical" evidence="1">
    <location>
        <begin position="586"/>
        <end position="605"/>
    </location>
</feature>
<sequence length="1264" mass="145211">MSLWILYGCFIVTFFYLLTVTNIFETNKSVYEFIRKTSRGKYPRRYDHQTSAEQGINETIFSTQDIFDSCPFVPPDPWDPEILSYVDVKYGFFNNCNVNQKWSPITELRNGRVRIMRAGSSRKYECRASTKSVHATIRPHVHIILLDSVASSQAIRALPRTVNFLTNAMDAIQFRKLNKVGYNSRPNGFVMLFGKTTEAVTRELVDGEPIPADWTYSTYCRKYLDESIYVPIQYRNAGYKTFGAQDYSASLLNFPNCVGLENREFQHTYRPFDLLVTMDRKLKIAHETASCFHSHNNMLKYLERFLNSYKGSSKFSLSWVTKLAHDDSGRLYKGDYDIYNFFVKNRQELDNSFVFFIGDHGPRFGKETRTTFGRHEANNPFLYMTIPKWLRNTEMFKVIKAKEYELITPHDIHATLKDILEVQPFSNFLETTYKSFLPSSRGSSLLREFESGVVRNCKTLPIPSQYCICQYEKIPLDDDALAIKLGQFAVDGINAVLKENNVAENCSHLILHQVHSVLCYVLPEEQRKETAIYDVTFQVSPSGGLFERRGETLECDSMFHGNGSNTHGNGSNTFSVEIYRSLQDTAVLLCGICIATGLLTYLLIYEVSFEQLLFSFKIGLNLTSGNITDFDNNDFFGNCPFEPPDPWDKSIVKYINVKHGFLKDCKVNESSVPVTELKNRRVLLKEGKEEFECRGRCLFYLNDYSYKSTEWRSVNDTEFKCDFVETHCVSPDNETNRFIHMQILEEKFAAKTLRNVQKRPDILLMVIDSVASAQVIRGLPRTVNLLKQGMMAVEFRKLNKVGRNSKPNAFPLLFGKILEHVDKKAFNVSSIPADWSDNYFCHSYLDNESFIPFEYRDAGYKSTPPAVRSLQERPAKRFYHRSPALISGSLTDAVDKLPFYSRLQRDRDLYNIHTKGSCRLQHNNMLDYLSLFLKANEGSPKFSLVWLGELAHDDAADLYGGDYDLYDFFLKHKEALENSFTFVLGDHGSRFGLEATASASSDANNPFLYIVLPKIHRLSRLHEQLLKNSQEIVTHHDLHSTLKDILYFQPESMFTDLEFKRFDSDPHGSSLLRNFEPGVERTCKTLPIPFQYCICQYKKEIFREHEKVVALGKFAAVGIASILESHNVSSQCEKIAMYKVFKVEEYIGQNTSTSNTRYFDVIFSVAKPAEGLFMILIREDEHGNLELASDRFQRLSPYDHNGDCMSIFFLQPLCTCKKPTTLLRKTTSSKKSSARRKNATTELPRSTALLRTSTRTSTHFDGAQ</sequence>
<dbReference type="SUPFAM" id="SSF53649">
    <property type="entry name" value="Alkaline phosphatase-like"/>
    <property type="match status" value="1"/>
</dbReference>
<name>A0AAN8F5I4_TRICO</name>
<dbReference type="Gene3D" id="3.40.720.10">
    <property type="entry name" value="Alkaline Phosphatase, subunit A"/>
    <property type="match status" value="1"/>
</dbReference>
<keyword evidence="1" id="KW-0472">Membrane</keyword>
<comment type="caution">
    <text evidence="2">The sequence shown here is derived from an EMBL/GenBank/DDBJ whole genome shotgun (WGS) entry which is preliminary data.</text>
</comment>
<dbReference type="Pfam" id="PF02995">
    <property type="entry name" value="DUF229"/>
    <property type="match status" value="3"/>
</dbReference>
<evidence type="ECO:0000313" key="2">
    <source>
        <dbReference type="EMBL" id="KAK5965368.1"/>
    </source>
</evidence>
<dbReference type="AlphaFoldDB" id="A0AAN8F5I4"/>
<evidence type="ECO:0000313" key="3">
    <source>
        <dbReference type="Proteomes" id="UP001331761"/>
    </source>
</evidence>